<dbReference type="SUPFAM" id="SSF56317">
    <property type="entry name" value="Carbon-nitrogen hydrolase"/>
    <property type="match status" value="1"/>
</dbReference>
<dbReference type="PIRSF" id="PIRSF006630">
    <property type="entry name" value="NADS_GAT"/>
    <property type="match status" value="1"/>
</dbReference>
<dbReference type="InterPro" id="IPR036526">
    <property type="entry name" value="C-N_Hydrolase_sf"/>
</dbReference>
<keyword evidence="4 7" id="KW-0547">Nucleotide-binding</keyword>
<feature type="domain" description="CN hydrolase" evidence="9">
    <location>
        <begin position="17"/>
        <end position="288"/>
    </location>
</feature>
<feature type="binding site" evidence="7">
    <location>
        <position position="215"/>
    </location>
    <ligand>
        <name>L-glutamine</name>
        <dbReference type="ChEBI" id="CHEBI:58359"/>
    </ligand>
</feature>
<dbReference type="CDD" id="cd07570">
    <property type="entry name" value="GAT_Gln-NAD-synth"/>
    <property type="match status" value="1"/>
</dbReference>
<dbReference type="KEGG" id="ahel:Q31a_63720"/>
<dbReference type="PANTHER" id="PTHR23090">
    <property type="entry name" value="NH 3 /GLUTAMINE-DEPENDENT NAD + SYNTHETASE"/>
    <property type="match status" value="1"/>
</dbReference>
<dbReference type="UniPathway" id="UPA00253">
    <property type="reaction ID" value="UER00334"/>
</dbReference>
<dbReference type="Pfam" id="PF02540">
    <property type="entry name" value="NAD_synthase"/>
    <property type="match status" value="1"/>
</dbReference>
<evidence type="ECO:0000256" key="7">
    <source>
        <dbReference type="HAMAP-Rule" id="MF_02090"/>
    </source>
</evidence>
<evidence type="ECO:0000313" key="11">
    <source>
        <dbReference type="Proteomes" id="UP000318017"/>
    </source>
</evidence>
<dbReference type="OrthoDB" id="9803818at2"/>
<dbReference type="NCBIfam" id="NF002730">
    <property type="entry name" value="PRK02628.1"/>
    <property type="match status" value="1"/>
</dbReference>
<keyword evidence="6 7" id="KW-0520">NAD</keyword>
<dbReference type="InterPro" id="IPR003694">
    <property type="entry name" value="NAD_synthase"/>
</dbReference>
<name>A0A518GHB4_9BACT</name>
<feature type="binding site" evidence="7">
    <location>
        <begin position="522"/>
        <end position="525"/>
    </location>
    <ligand>
        <name>deamido-NAD(+)</name>
        <dbReference type="ChEBI" id="CHEBI:58437"/>
        <note>ligand shared between two neighboring subunits</note>
    </ligand>
</feature>
<dbReference type="PROSITE" id="PS50263">
    <property type="entry name" value="CN_HYDROLASE"/>
    <property type="match status" value="1"/>
</dbReference>
<feature type="binding site" evidence="7">
    <location>
        <position position="651"/>
    </location>
    <ligand>
        <name>deamido-NAD(+)</name>
        <dbReference type="ChEBI" id="CHEBI:58437"/>
        <note>ligand shared between two neighboring subunits</note>
    </ligand>
</feature>
<evidence type="ECO:0000256" key="1">
    <source>
        <dbReference type="ARBA" id="ARBA00005188"/>
    </source>
</evidence>
<feature type="binding site" evidence="7">
    <location>
        <begin position="384"/>
        <end position="391"/>
    </location>
    <ligand>
        <name>ATP</name>
        <dbReference type="ChEBI" id="CHEBI:30616"/>
    </ligand>
</feature>
<dbReference type="GO" id="GO:0005524">
    <property type="term" value="F:ATP binding"/>
    <property type="evidence" value="ECO:0007669"/>
    <property type="project" value="UniProtKB-UniRule"/>
</dbReference>
<dbReference type="RefSeq" id="WP_145086217.1">
    <property type="nucleotide sequence ID" value="NZ_CP036298.1"/>
</dbReference>
<dbReference type="Proteomes" id="UP000318017">
    <property type="component" value="Chromosome"/>
</dbReference>
<evidence type="ECO:0000256" key="2">
    <source>
        <dbReference type="ARBA" id="ARBA00007145"/>
    </source>
</evidence>
<dbReference type="InterPro" id="IPR003010">
    <property type="entry name" value="C-N_Hydrolase"/>
</dbReference>
<dbReference type="SUPFAM" id="SSF52402">
    <property type="entry name" value="Adenine nucleotide alpha hydrolases-like"/>
    <property type="match status" value="1"/>
</dbReference>
<feature type="active site" description="For glutaminase activity" evidence="7">
    <location>
        <position position="123"/>
    </location>
</feature>
<keyword evidence="11" id="KW-1185">Reference proteome</keyword>
<dbReference type="Gene3D" id="3.60.110.10">
    <property type="entry name" value="Carbon-nitrogen hydrolase"/>
    <property type="match status" value="1"/>
</dbReference>
<dbReference type="PANTHER" id="PTHR23090:SF9">
    <property type="entry name" value="GLUTAMINE-DEPENDENT NAD(+) SYNTHETASE"/>
    <property type="match status" value="1"/>
</dbReference>
<reference evidence="10 11" key="1">
    <citation type="submission" date="2019-02" db="EMBL/GenBank/DDBJ databases">
        <title>Deep-cultivation of Planctomycetes and their phenomic and genomic characterization uncovers novel biology.</title>
        <authorList>
            <person name="Wiegand S."/>
            <person name="Jogler M."/>
            <person name="Boedeker C."/>
            <person name="Pinto D."/>
            <person name="Vollmers J."/>
            <person name="Rivas-Marin E."/>
            <person name="Kohn T."/>
            <person name="Peeters S.H."/>
            <person name="Heuer A."/>
            <person name="Rast P."/>
            <person name="Oberbeckmann S."/>
            <person name="Bunk B."/>
            <person name="Jeske O."/>
            <person name="Meyerdierks A."/>
            <person name="Storesund J.E."/>
            <person name="Kallscheuer N."/>
            <person name="Luecker S."/>
            <person name="Lage O.M."/>
            <person name="Pohl T."/>
            <person name="Merkel B.J."/>
            <person name="Hornburger P."/>
            <person name="Mueller R.-W."/>
            <person name="Bruemmer F."/>
            <person name="Labrenz M."/>
            <person name="Spormann A.M."/>
            <person name="Op den Camp H."/>
            <person name="Overmann J."/>
            <person name="Amann R."/>
            <person name="Jetten M.S.M."/>
            <person name="Mascher T."/>
            <person name="Medema M.H."/>
            <person name="Devos D.P."/>
            <person name="Kaster A.-K."/>
            <person name="Ovreas L."/>
            <person name="Rohde M."/>
            <person name="Galperin M.Y."/>
            <person name="Jogler C."/>
        </authorList>
    </citation>
    <scope>NUCLEOTIDE SEQUENCE [LARGE SCALE GENOMIC DNA]</scope>
    <source>
        <strain evidence="10 11">Q31a</strain>
    </source>
</reference>
<keyword evidence="3 7" id="KW-0436">Ligase</keyword>
<feature type="binding site" evidence="7">
    <location>
        <position position="512"/>
    </location>
    <ligand>
        <name>ATP</name>
        <dbReference type="ChEBI" id="CHEBI:30616"/>
    </ligand>
</feature>
<proteinExistence type="inferred from homology"/>
<evidence type="ECO:0000313" key="10">
    <source>
        <dbReference type="EMBL" id="QDV27979.1"/>
    </source>
</evidence>
<feature type="binding site" evidence="7">
    <location>
        <position position="129"/>
    </location>
    <ligand>
        <name>L-glutamine</name>
        <dbReference type="ChEBI" id="CHEBI:58359"/>
    </ligand>
</feature>
<dbReference type="GO" id="GO:0003952">
    <property type="term" value="F:NAD+ synthase (glutamine-hydrolyzing) activity"/>
    <property type="evidence" value="ECO:0007669"/>
    <property type="project" value="UniProtKB-UniRule"/>
</dbReference>
<sequence>MSREYPTKCGAAGLDFARVTAASHQTHIADPFANVGAALEVLRECDTSDVVVFGELSLTGYSCGDLFAQDALLESAADALAHLTLSVNPQQMVVVGLPVRVGGKLYNSAAVVYGRRVVGVVPKQYLPNYQEFYEARWFAAADGNEPEFCDLGTYESLDLSQVPFGIDLLFRRDELVVGIELCEDLWMPVPPSSLLAAGGANLLLNLSASNELIGKAAWREVLVRSQSGRCLAAYAYASAGPTESTTDVVFGGQCLVAENGQLLAQSQRVGDHGCSWFTSSMATADIDLQKLRHDRQITGSWQQCAQRIVLSLRTLDVDAQPAGSNLPVPPLRGDGACRSVSGHPFVPRVDAELHRRCAEVFGIQCAALAKRVSRLPASLPLNIGVSGGLDSTLALLVAAKTCREQEWPSSRIAGITMPGFGTTNRTLTAARDLMQYLEITSDEIDIRQLCLDTFIGLGHSPFGIDLAGATLEKFAERLQQVPAEDLHDLTFENVQARIRTMLLMNRGFVLGTGDLSEQALGWSTYNGDHMSMYNVNTSIPKTLVKFLVKYIAEHEFDGKVRDCLLGVVDTPISPELLPADQDGAITQLTEGTIGAYELHDFFLYHMVRYGARPRRIVQLAKLADFSREYPLEEIVQTLKLFLTRFFSNQFKRSCVPDGPKVGSVSLSPRGDWRMPSDGEAAAWLRELEDFR</sequence>
<dbReference type="AlphaFoldDB" id="A0A518GHB4"/>
<keyword evidence="5 7" id="KW-0067">ATP-binding</keyword>
<dbReference type="InterPro" id="IPR014445">
    <property type="entry name" value="Gln-dep_NAD_synthase"/>
</dbReference>
<dbReference type="InterPro" id="IPR041856">
    <property type="entry name" value="NAD+_synth_C"/>
</dbReference>
<dbReference type="EC" id="6.3.5.1" evidence="7 8"/>
<feature type="binding site" evidence="7">
    <location>
        <position position="517"/>
    </location>
    <ligand>
        <name>deamido-NAD(+)</name>
        <dbReference type="ChEBI" id="CHEBI:58437"/>
        <note>ligand shared between two neighboring subunits</note>
    </ligand>
</feature>
<protein>
    <recommendedName>
        <fullName evidence="7 8">Glutamine-dependent NAD(+) synthetase</fullName>
        <ecNumber evidence="7 8">6.3.5.1</ecNumber>
    </recommendedName>
    <alternativeName>
        <fullName evidence="7 8">NAD(+) synthase [glutamine-hydrolyzing]</fullName>
    </alternativeName>
</protein>
<feature type="active site" description="Nucleophile; for glutaminase activity" evidence="7">
    <location>
        <position position="182"/>
    </location>
</feature>
<dbReference type="GO" id="GO:0009435">
    <property type="term" value="P:NAD+ biosynthetic process"/>
    <property type="evidence" value="ECO:0007669"/>
    <property type="project" value="UniProtKB-UniRule"/>
</dbReference>
<dbReference type="Gene3D" id="3.40.50.620">
    <property type="entry name" value="HUPs"/>
    <property type="match status" value="1"/>
</dbReference>
<evidence type="ECO:0000259" key="9">
    <source>
        <dbReference type="PROSITE" id="PS50263"/>
    </source>
</evidence>
<feature type="binding site" evidence="7">
    <location>
        <position position="493"/>
    </location>
    <ligand>
        <name>deamido-NAD(+)</name>
        <dbReference type="ChEBI" id="CHEBI:58437"/>
        <note>ligand shared between two neighboring subunits</note>
    </ligand>
</feature>
<comment type="function">
    <text evidence="7">Catalyzes the ATP-dependent amidation of deamido-NAD to form NAD. Uses L-glutamine as a nitrogen source.</text>
</comment>
<dbReference type="Pfam" id="PF00795">
    <property type="entry name" value="CN_hydrolase"/>
    <property type="match status" value="1"/>
</dbReference>
<accession>A0A518GHB4</accession>
<evidence type="ECO:0000256" key="5">
    <source>
        <dbReference type="ARBA" id="ARBA00022840"/>
    </source>
</evidence>
<dbReference type="HAMAP" id="MF_02090">
    <property type="entry name" value="NadE_glutamine_dep"/>
    <property type="match status" value="1"/>
</dbReference>
<dbReference type="GO" id="GO:0008795">
    <property type="term" value="F:NAD+ synthase activity"/>
    <property type="evidence" value="ECO:0007669"/>
    <property type="project" value="UniProtKB-UniRule"/>
</dbReference>
<feature type="binding site" evidence="7">
    <location>
        <position position="209"/>
    </location>
    <ligand>
        <name>L-glutamine</name>
        <dbReference type="ChEBI" id="CHEBI:58359"/>
    </ligand>
</feature>
<dbReference type="Gene3D" id="1.10.10.1140">
    <property type="entry name" value="Glutamine-dependent NAD+ synthetase, C-terminal domain"/>
    <property type="match status" value="1"/>
</dbReference>
<comment type="catalytic activity">
    <reaction evidence="7 8">
        <text>deamido-NAD(+) + L-glutamine + ATP + H2O = L-glutamate + AMP + diphosphate + NAD(+) + H(+)</text>
        <dbReference type="Rhea" id="RHEA:24384"/>
        <dbReference type="ChEBI" id="CHEBI:15377"/>
        <dbReference type="ChEBI" id="CHEBI:15378"/>
        <dbReference type="ChEBI" id="CHEBI:29985"/>
        <dbReference type="ChEBI" id="CHEBI:30616"/>
        <dbReference type="ChEBI" id="CHEBI:33019"/>
        <dbReference type="ChEBI" id="CHEBI:57540"/>
        <dbReference type="ChEBI" id="CHEBI:58359"/>
        <dbReference type="ChEBI" id="CHEBI:58437"/>
        <dbReference type="ChEBI" id="CHEBI:456215"/>
        <dbReference type="EC" id="6.3.5.1"/>
    </reaction>
</comment>
<evidence type="ECO:0000256" key="8">
    <source>
        <dbReference type="PIRNR" id="PIRNR006630"/>
    </source>
</evidence>
<comment type="pathway">
    <text evidence="1 7 8">Cofactor biosynthesis; NAD(+) biosynthesis; NAD(+) from deamido-NAD(+) (L-Gln route): step 1/1.</text>
</comment>
<dbReference type="EMBL" id="CP036298">
    <property type="protein sequence ID" value="QDV27979.1"/>
    <property type="molecule type" value="Genomic_DNA"/>
</dbReference>
<dbReference type="GO" id="GO:0005737">
    <property type="term" value="C:cytoplasm"/>
    <property type="evidence" value="ECO:0007669"/>
    <property type="project" value="InterPro"/>
</dbReference>
<dbReference type="GO" id="GO:0004359">
    <property type="term" value="F:glutaminase activity"/>
    <property type="evidence" value="ECO:0007669"/>
    <property type="project" value="InterPro"/>
</dbReference>
<evidence type="ECO:0000256" key="3">
    <source>
        <dbReference type="ARBA" id="ARBA00022598"/>
    </source>
</evidence>
<feature type="active site" description="Proton acceptor; for glutaminase activity" evidence="7">
    <location>
        <position position="55"/>
    </location>
</feature>
<evidence type="ECO:0000256" key="4">
    <source>
        <dbReference type="ARBA" id="ARBA00022741"/>
    </source>
</evidence>
<gene>
    <name evidence="7 10" type="primary">nadE</name>
    <name evidence="10" type="ORF">Q31a_63720</name>
</gene>
<organism evidence="10 11">
    <name type="scientific">Aureliella helgolandensis</name>
    <dbReference type="NCBI Taxonomy" id="2527968"/>
    <lineage>
        <taxon>Bacteria</taxon>
        <taxon>Pseudomonadati</taxon>
        <taxon>Planctomycetota</taxon>
        <taxon>Planctomycetia</taxon>
        <taxon>Pirellulales</taxon>
        <taxon>Pirellulaceae</taxon>
        <taxon>Aureliella</taxon>
    </lineage>
</organism>
<dbReference type="CDD" id="cd00553">
    <property type="entry name" value="NAD_synthase"/>
    <property type="match status" value="1"/>
</dbReference>
<dbReference type="InterPro" id="IPR014729">
    <property type="entry name" value="Rossmann-like_a/b/a_fold"/>
</dbReference>
<dbReference type="InterPro" id="IPR022310">
    <property type="entry name" value="NAD/GMP_synthase"/>
</dbReference>
<evidence type="ECO:0000256" key="6">
    <source>
        <dbReference type="ARBA" id="ARBA00023027"/>
    </source>
</evidence>
<comment type="similarity">
    <text evidence="2 7 8">In the C-terminal section; belongs to the NAD synthetase family.</text>
</comment>